<dbReference type="EMBL" id="CM034392">
    <property type="protein sequence ID" value="KAJ0180581.1"/>
    <property type="molecule type" value="Genomic_DNA"/>
</dbReference>
<evidence type="ECO:0000313" key="2">
    <source>
        <dbReference type="Proteomes" id="UP000824533"/>
    </source>
</evidence>
<accession>A0ACC1D9L0</accession>
<protein>
    <submittedName>
        <fullName evidence="1">Uncharacterized protein</fullName>
    </submittedName>
</protein>
<sequence length="203" mass="22628">MAKLISLIVSFLLNQYVQAATYDQRQTGDVNVQVELNDLQIIALLKGGKQEYVDYDYVYDYSEMTIKPPNGQPAKPLNATGTVTESMKDNITMPTTVFIEQTTESAIKNSSVLLHLETTDVTLNSTLSDTTTFKPLEDLPSTATTGEIKNVTTTTPSNTCKKGFILNAKGNCELKLQATSNKYKLEEERKEKLKSRKEKCDKI</sequence>
<reference evidence="1 2" key="1">
    <citation type="journal article" date="2021" name="Front. Genet.">
        <title>Chromosome-Level Genome Assembly Reveals Significant Gene Expansion in the Toll and IMD Signaling Pathways of Dendrolimus kikuchii.</title>
        <authorList>
            <person name="Zhou J."/>
            <person name="Wu P."/>
            <person name="Xiong Z."/>
            <person name="Liu N."/>
            <person name="Zhao N."/>
            <person name="Ji M."/>
            <person name="Qiu Y."/>
            <person name="Yang B."/>
        </authorList>
    </citation>
    <scope>NUCLEOTIDE SEQUENCE [LARGE SCALE GENOMIC DNA]</scope>
    <source>
        <strain evidence="1">Ann1</strain>
    </source>
</reference>
<evidence type="ECO:0000313" key="1">
    <source>
        <dbReference type="EMBL" id="KAJ0180581.1"/>
    </source>
</evidence>
<name>A0ACC1D9L0_9NEOP</name>
<proteinExistence type="predicted"/>
<gene>
    <name evidence="1" type="ORF">K1T71_003985</name>
</gene>
<keyword evidence="2" id="KW-1185">Reference proteome</keyword>
<dbReference type="Proteomes" id="UP000824533">
    <property type="component" value="Linkage Group LG06"/>
</dbReference>
<comment type="caution">
    <text evidence="1">The sequence shown here is derived from an EMBL/GenBank/DDBJ whole genome shotgun (WGS) entry which is preliminary data.</text>
</comment>
<organism evidence="1 2">
    <name type="scientific">Dendrolimus kikuchii</name>
    <dbReference type="NCBI Taxonomy" id="765133"/>
    <lineage>
        <taxon>Eukaryota</taxon>
        <taxon>Metazoa</taxon>
        <taxon>Ecdysozoa</taxon>
        <taxon>Arthropoda</taxon>
        <taxon>Hexapoda</taxon>
        <taxon>Insecta</taxon>
        <taxon>Pterygota</taxon>
        <taxon>Neoptera</taxon>
        <taxon>Endopterygota</taxon>
        <taxon>Lepidoptera</taxon>
        <taxon>Glossata</taxon>
        <taxon>Ditrysia</taxon>
        <taxon>Bombycoidea</taxon>
        <taxon>Lasiocampidae</taxon>
        <taxon>Dendrolimus</taxon>
    </lineage>
</organism>